<protein>
    <recommendedName>
        <fullName evidence="3">Methyltransferase type 11 domain-containing protein</fullName>
    </recommendedName>
</protein>
<evidence type="ECO:0000256" key="1">
    <source>
        <dbReference type="ARBA" id="ARBA00022603"/>
    </source>
</evidence>
<dbReference type="InterPro" id="IPR050602">
    <property type="entry name" value="Malonyl-ACP_OMT"/>
</dbReference>
<dbReference type="PANTHER" id="PTHR13090">
    <property type="entry name" value="ARGININE-HYDROXYLASE NDUFAF5, MITOCHONDRIAL"/>
    <property type="match status" value="1"/>
</dbReference>
<dbReference type="Proteomes" id="UP001628193">
    <property type="component" value="Unassembled WGS sequence"/>
</dbReference>
<keyword evidence="5" id="KW-1185">Reference proteome</keyword>
<gene>
    <name evidence="4" type="ORF">SIID45300_01314</name>
</gene>
<evidence type="ECO:0000313" key="5">
    <source>
        <dbReference type="Proteomes" id="UP001628193"/>
    </source>
</evidence>
<reference evidence="4 5" key="1">
    <citation type="submission" date="2024-09" db="EMBL/GenBank/DDBJ databases">
        <title>Draft genome sequence of Candidatus Magnetaquicoccaceae bacterium FCR-1.</title>
        <authorList>
            <person name="Shimoshige H."/>
            <person name="Shimamura S."/>
            <person name="Taoka A."/>
            <person name="Kobayashi H."/>
            <person name="Maekawa T."/>
        </authorList>
    </citation>
    <scope>NUCLEOTIDE SEQUENCE [LARGE SCALE GENOMIC DNA]</scope>
    <source>
        <strain evidence="4 5">FCR-1</strain>
    </source>
</reference>
<proteinExistence type="predicted"/>
<keyword evidence="2" id="KW-0808">Transferase</keyword>
<sequence length="284" mass="31462">MSSQTVPLEHHPASRLDPRRVRRAMGRAAPVENDDFLAFVNQRLVERVTEIRLDFPAILELGRVPGHAAQLLRAQLPDARVIAQGLAAPRPEAWSTSATPQDPNPPCALVGDPVKLPFATNTFDLVIANMTLHWSADAMRALREIRRVLKPGAPLLLVTMGPATLSECRAVLAEIDQARHGQVWPRIPEFFSLADLGDLLGLAGLARPVVDREMIRPRFEDVEHLLFELRRIGATNAHRRRPPGLMGKGTLRELARRCDPRQADPSATGLPVTLEILFAHAWKP</sequence>
<dbReference type="InterPro" id="IPR013216">
    <property type="entry name" value="Methyltransf_11"/>
</dbReference>
<name>A0ABQ0C7Y7_9PROT</name>
<evidence type="ECO:0000259" key="3">
    <source>
        <dbReference type="Pfam" id="PF08241"/>
    </source>
</evidence>
<dbReference type="InterPro" id="IPR029063">
    <property type="entry name" value="SAM-dependent_MTases_sf"/>
</dbReference>
<dbReference type="CDD" id="cd02440">
    <property type="entry name" value="AdoMet_MTases"/>
    <property type="match status" value="1"/>
</dbReference>
<dbReference type="Gene3D" id="3.40.50.150">
    <property type="entry name" value="Vaccinia Virus protein VP39"/>
    <property type="match status" value="1"/>
</dbReference>
<dbReference type="PANTHER" id="PTHR13090:SF1">
    <property type="entry name" value="ARGININE-HYDROXYLASE NDUFAF5, MITOCHONDRIAL"/>
    <property type="match status" value="1"/>
</dbReference>
<evidence type="ECO:0000313" key="4">
    <source>
        <dbReference type="EMBL" id="GAB0056996.1"/>
    </source>
</evidence>
<comment type="caution">
    <text evidence="4">The sequence shown here is derived from an EMBL/GenBank/DDBJ whole genome shotgun (WGS) entry which is preliminary data.</text>
</comment>
<dbReference type="RefSeq" id="WP_420904708.1">
    <property type="nucleotide sequence ID" value="NZ_BAAFGK010000004.1"/>
</dbReference>
<accession>A0ABQ0C7Y7</accession>
<dbReference type="Pfam" id="PF08241">
    <property type="entry name" value="Methyltransf_11"/>
    <property type="match status" value="1"/>
</dbReference>
<evidence type="ECO:0000256" key="2">
    <source>
        <dbReference type="ARBA" id="ARBA00022679"/>
    </source>
</evidence>
<keyword evidence="1" id="KW-0489">Methyltransferase</keyword>
<dbReference type="SUPFAM" id="SSF53335">
    <property type="entry name" value="S-adenosyl-L-methionine-dependent methyltransferases"/>
    <property type="match status" value="1"/>
</dbReference>
<dbReference type="EMBL" id="BAAFGK010000004">
    <property type="protein sequence ID" value="GAB0056996.1"/>
    <property type="molecule type" value="Genomic_DNA"/>
</dbReference>
<feature type="domain" description="Methyltransferase type 11" evidence="3">
    <location>
        <begin position="59"/>
        <end position="155"/>
    </location>
</feature>
<organism evidence="4 5">
    <name type="scientific">Candidatus Magnetaquiglobus chichijimensis</name>
    <dbReference type="NCBI Taxonomy" id="3141448"/>
    <lineage>
        <taxon>Bacteria</taxon>
        <taxon>Pseudomonadati</taxon>
        <taxon>Pseudomonadota</taxon>
        <taxon>Magnetococcia</taxon>
        <taxon>Magnetococcales</taxon>
        <taxon>Candidatus Magnetaquicoccaceae</taxon>
        <taxon>Candidatus Magnetaquiglobus</taxon>
    </lineage>
</organism>